<reference evidence="2" key="1">
    <citation type="submission" date="2022-10" db="EMBL/GenBank/DDBJ databases">
        <title>The complete genomes of actinobacterial strains from the NBC collection.</title>
        <authorList>
            <person name="Joergensen T.S."/>
            <person name="Alvarez Arevalo M."/>
            <person name="Sterndorff E.B."/>
            <person name="Faurdal D."/>
            <person name="Vuksanovic O."/>
            <person name="Mourched A.-S."/>
            <person name="Charusanti P."/>
            <person name="Shaw S."/>
            <person name="Blin K."/>
            <person name="Weber T."/>
        </authorList>
    </citation>
    <scope>NUCLEOTIDE SEQUENCE</scope>
    <source>
        <strain evidence="2">NBC_01436</strain>
    </source>
</reference>
<protein>
    <submittedName>
        <fullName evidence="2">Uncharacterized protein</fullName>
    </submittedName>
</protein>
<name>A0ABZ1ZW89_STRAQ</name>
<feature type="region of interest" description="Disordered" evidence="1">
    <location>
        <begin position="48"/>
        <end position="142"/>
    </location>
</feature>
<evidence type="ECO:0000313" key="2">
    <source>
        <dbReference type="EMBL" id="WUX41702.1"/>
    </source>
</evidence>
<accession>A0ABZ1ZW89</accession>
<evidence type="ECO:0000313" key="3">
    <source>
        <dbReference type="Proteomes" id="UP001431926"/>
    </source>
</evidence>
<keyword evidence="3" id="KW-1185">Reference proteome</keyword>
<organism evidence="2 3">
    <name type="scientific">Streptomyces anulatus</name>
    <name type="common">Streptomyces chrysomallus</name>
    <dbReference type="NCBI Taxonomy" id="1892"/>
    <lineage>
        <taxon>Bacteria</taxon>
        <taxon>Bacillati</taxon>
        <taxon>Actinomycetota</taxon>
        <taxon>Actinomycetes</taxon>
        <taxon>Kitasatosporales</taxon>
        <taxon>Streptomycetaceae</taxon>
        <taxon>Streptomyces</taxon>
    </lineage>
</organism>
<evidence type="ECO:0000256" key="1">
    <source>
        <dbReference type="SAM" id="MobiDB-lite"/>
    </source>
</evidence>
<dbReference type="RefSeq" id="WP_329359660.1">
    <property type="nucleotide sequence ID" value="NZ_CP108640.1"/>
</dbReference>
<dbReference type="Proteomes" id="UP001431926">
    <property type="component" value="Chromosome"/>
</dbReference>
<dbReference type="EMBL" id="CP109491">
    <property type="protein sequence ID" value="WUX41702.1"/>
    <property type="molecule type" value="Genomic_DNA"/>
</dbReference>
<feature type="compositionally biased region" description="Low complexity" evidence="1">
    <location>
        <begin position="121"/>
        <end position="135"/>
    </location>
</feature>
<gene>
    <name evidence="2" type="ORF">OG367_38175</name>
</gene>
<sequence>MGLRAELQHRLAPIDQHGDVDDLPRLTVVFEAADSTLRQLARHWDTIREKDDPKTSPAVDALQDVLLAGPQARITSSPPPSSPPASSVQDARTSPPRSWGGRPPVPGSTSPRRSTPPRSPTPTRATSTSCRAATPTRRRSCS</sequence>
<proteinExistence type="predicted"/>